<keyword evidence="8" id="KW-0675">Receptor</keyword>
<organism evidence="11 12">
    <name type="scientific">Drosophila albomicans</name>
    <name type="common">Fruit fly</name>
    <dbReference type="NCBI Taxonomy" id="7291"/>
    <lineage>
        <taxon>Eukaryota</taxon>
        <taxon>Metazoa</taxon>
        <taxon>Ecdysozoa</taxon>
        <taxon>Arthropoda</taxon>
        <taxon>Hexapoda</taxon>
        <taxon>Insecta</taxon>
        <taxon>Pterygota</taxon>
        <taxon>Neoptera</taxon>
        <taxon>Endopterygota</taxon>
        <taxon>Diptera</taxon>
        <taxon>Brachycera</taxon>
        <taxon>Muscomorpha</taxon>
        <taxon>Ephydroidea</taxon>
        <taxon>Drosophilidae</taxon>
        <taxon>Drosophila</taxon>
    </lineage>
</organism>
<keyword evidence="6 10" id="KW-1133">Transmembrane helix</keyword>
<dbReference type="OrthoDB" id="7871024at2759"/>
<keyword evidence="9" id="KW-0807">Transducer</keyword>
<dbReference type="AlphaFoldDB" id="A0A9C6T0Y5"/>
<keyword evidence="5" id="KW-0552">Olfaction</keyword>
<proteinExistence type="predicted"/>
<evidence type="ECO:0000256" key="6">
    <source>
        <dbReference type="ARBA" id="ARBA00022989"/>
    </source>
</evidence>
<evidence type="ECO:0000256" key="1">
    <source>
        <dbReference type="ARBA" id="ARBA00004651"/>
    </source>
</evidence>
<keyword evidence="4 10" id="KW-0812">Transmembrane</keyword>
<evidence type="ECO:0000256" key="8">
    <source>
        <dbReference type="ARBA" id="ARBA00023170"/>
    </source>
</evidence>
<dbReference type="PANTHER" id="PTHR21137:SF35">
    <property type="entry name" value="ODORANT RECEPTOR 19A-RELATED"/>
    <property type="match status" value="1"/>
</dbReference>
<evidence type="ECO:0000256" key="5">
    <source>
        <dbReference type="ARBA" id="ARBA00022725"/>
    </source>
</evidence>
<evidence type="ECO:0000256" key="10">
    <source>
        <dbReference type="SAM" id="Phobius"/>
    </source>
</evidence>
<evidence type="ECO:0000313" key="11">
    <source>
        <dbReference type="Proteomes" id="UP000515160"/>
    </source>
</evidence>
<evidence type="ECO:0000256" key="4">
    <source>
        <dbReference type="ARBA" id="ARBA00022692"/>
    </source>
</evidence>
<dbReference type="Pfam" id="PF02949">
    <property type="entry name" value="7tm_6"/>
    <property type="match status" value="1"/>
</dbReference>
<feature type="transmembrane region" description="Helical" evidence="10">
    <location>
        <begin position="79"/>
        <end position="106"/>
    </location>
</feature>
<evidence type="ECO:0000256" key="2">
    <source>
        <dbReference type="ARBA" id="ARBA00022475"/>
    </source>
</evidence>
<keyword evidence="7 10" id="KW-0472">Membrane</keyword>
<reference evidence="12" key="1">
    <citation type="submission" date="2025-08" db="UniProtKB">
        <authorList>
            <consortium name="RefSeq"/>
        </authorList>
    </citation>
    <scope>IDENTIFICATION</scope>
    <source>
        <strain evidence="12">15112-1751.03</strain>
        <tissue evidence="12">Whole Adult</tissue>
    </source>
</reference>
<keyword evidence="3" id="KW-0716">Sensory transduction</keyword>
<sequence>MDKSCTTNAEKLQIHRSVVLCNTDIYPVIYGLTIRLHINLLIKRIELLRCDDNRSEEEHYEELTGCIKDHKRLLEYFNILRPLISCTIFIQFLFVGVVLGLCLTNLFFFCDFWSGIATLVYIIAVFCQTFPFSYICNTLEEDNDRLTLTIFQSNWLSASQRYKSTLIYFIHKAQQPVQFTAGSIFKISLHTNISIAKLAFSVVTIIQQFNLAEKLERK</sequence>
<dbReference type="GO" id="GO:0005549">
    <property type="term" value="F:odorant binding"/>
    <property type="evidence" value="ECO:0007669"/>
    <property type="project" value="InterPro"/>
</dbReference>
<feature type="transmembrane region" description="Helical" evidence="10">
    <location>
        <begin position="112"/>
        <end position="136"/>
    </location>
</feature>
<dbReference type="GeneID" id="117574456"/>
<keyword evidence="2" id="KW-1003">Cell membrane</keyword>
<dbReference type="Proteomes" id="UP000515160">
    <property type="component" value="Chromosome 2R"/>
</dbReference>
<keyword evidence="11" id="KW-1185">Reference proteome</keyword>
<evidence type="ECO:0000256" key="3">
    <source>
        <dbReference type="ARBA" id="ARBA00022606"/>
    </source>
</evidence>
<dbReference type="GO" id="GO:0007165">
    <property type="term" value="P:signal transduction"/>
    <property type="evidence" value="ECO:0007669"/>
    <property type="project" value="UniProtKB-KW"/>
</dbReference>
<dbReference type="GO" id="GO:0005886">
    <property type="term" value="C:plasma membrane"/>
    <property type="evidence" value="ECO:0007669"/>
    <property type="project" value="UniProtKB-SubCell"/>
</dbReference>
<accession>A0A9C6T0Y5</accession>
<dbReference type="GO" id="GO:0004984">
    <property type="term" value="F:olfactory receptor activity"/>
    <property type="evidence" value="ECO:0007669"/>
    <property type="project" value="InterPro"/>
</dbReference>
<gene>
    <name evidence="12" type="primary">LOC117574456</name>
</gene>
<dbReference type="RefSeq" id="XP_051862875.1">
    <property type="nucleotide sequence ID" value="XM_052006915.1"/>
</dbReference>
<dbReference type="InterPro" id="IPR004117">
    <property type="entry name" value="7tm6_olfct_rcpt"/>
</dbReference>
<dbReference type="PANTHER" id="PTHR21137">
    <property type="entry name" value="ODORANT RECEPTOR"/>
    <property type="match status" value="1"/>
</dbReference>
<protein>
    <submittedName>
        <fullName evidence="12">Odorant receptor 42b-like</fullName>
    </submittedName>
</protein>
<comment type="subcellular location">
    <subcellularLocation>
        <location evidence="1">Cell membrane</location>
        <topology evidence="1">Multi-pass membrane protein</topology>
    </subcellularLocation>
</comment>
<name>A0A9C6T0Y5_DROAB</name>
<evidence type="ECO:0000256" key="7">
    <source>
        <dbReference type="ARBA" id="ARBA00023136"/>
    </source>
</evidence>
<evidence type="ECO:0000256" key="9">
    <source>
        <dbReference type="ARBA" id="ARBA00023224"/>
    </source>
</evidence>
<evidence type="ECO:0000313" key="12">
    <source>
        <dbReference type="RefSeq" id="XP_051862875.1"/>
    </source>
</evidence>